<proteinExistence type="predicted"/>
<name>A0A0F9HRY6_9ZZZZ</name>
<gene>
    <name evidence="1" type="ORF">LCGC14_1964750</name>
</gene>
<sequence>MKELQALLDSRPVLTGLLWTNDDAVFTYGNGAIRVVARLVKVNPPQKFQIGLEVRDGVKWTELKRQGEIIMLEAE</sequence>
<dbReference type="AlphaFoldDB" id="A0A0F9HRY6"/>
<organism evidence="1">
    <name type="scientific">marine sediment metagenome</name>
    <dbReference type="NCBI Taxonomy" id="412755"/>
    <lineage>
        <taxon>unclassified sequences</taxon>
        <taxon>metagenomes</taxon>
        <taxon>ecological metagenomes</taxon>
    </lineage>
</organism>
<dbReference type="EMBL" id="LAZR01021696">
    <property type="protein sequence ID" value="KKL84440.1"/>
    <property type="molecule type" value="Genomic_DNA"/>
</dbReference>
<reference evidence="1" key="1">
    <citation type="journal article" date="2015" name="Nature">
        <title>Complex archaea that bridge the gap between prokaryotes and eukaryotes.</title>
        <authorList>
            <person name="Spang A."/>
            <person name="Saw J.H."/>
            <person name="Jorgensen S.L."/>
            <person name="Zaremba-Niedzwiedzka K."/>
            <person name="Martijn J."/>
            <person name="Lind A.E."/>
            <person name="van Eijk R."/>
            <person name="Schleper C."/>
            <person name="Guy L."/>
            <person name="Ettema T.J."/>
        </authorList>
    </citation>
    <scope>NUCLEOTIDE SEQUENCE</scope>
</reference>
<evidence type="ECO:0000313" key="1">
    <source>
        <dbReference type="EMBL" id="KKL84440.1"/>
    </source>
</evidence>
<comment type="caution">
    <text evidence="1">The sequence shown here is derived from an EMBL/GenBank/DDBJ whole genome shotgun (WGS) entry which is preliminary data.</text>
</comment>
<accession>A0A0F9HRY6</accession>
<protein>
    <submittedName>
        <fullName evidence="1">Uncharacterized protein</fullName>
    </submittedName>
</protein>